<comment type="caution">
    <text evidence="2">The sequence shown here is derived from an EMBL/GenBank/DDBJ whole genome shotgun (WGS) entry which is preliminary data.</text>
</comment>
<organism evidence="2 3">
    <name type="scientific">Vagococcus humatus</name>
    <dbReference type="NCBI Taxonomy" id="1889241"/>
    <lineage>
        <taxon>Bacteria</taxon>
        <taxon>Bacillati</taxon>
        <taxon>Bacillota</taxon>
        <taxon>Bacilli</taxon>
        <taxon>Lactobacillales</taxon>
        <taxon>Enterococcaceae</taxon>
        <taxon>Vagococcus</taxon>
    </lineage>
</organism>
<keyword evidence="3" id="KW-1185">Reference proteome</keyword>
<dbReference type="AlphaFoldDB" id="A0A429Z7C5"/>
<evidence type="ECO:0000256" key="1">
    <source>
        <dbReference type="SAM" id="Phobius"/>
    </source>
</evidence>
<evidence type="ECO:0000313" key="2">
    <source>
        <dbReference type="EMBL" id="RST89630.1"/>
    </source>
</evidence>
<protein>
    <recommendedName>
        <fullName evidence="4">DUF2273 domain-containing protein</fullName>
    </recommendedName>
</protein>
<sequence>MNSLKQLSLLLTGLLVGALFGKNTIIFIFPVFILLMMTWDEAKYQKFIQKEETSEDHHMMSHS</sequence>
<keyword evidence="1" id="KW-0472">Membrane</keyword>
<keyword evidence="1" id="KW-0812">Transmembrane</keyword>
<keyword evidence="1" id="KW-1133">Transmembrane helix</keyword>
<reference evidence="2 3" key="1">
    <citation type="submission" date="2018-03" db="EMBL/GenBank/DDBJ databases">
        <authorList>
            <person name="Gulvik C.A."/>
        </authorList>
    </citation>
    <scope>NUCLEOTIDE SEQUENCE [LARGE SCALE GENOMIC DNA]</scope>
    <source>
        <strain evidence="2 3">JCM 31581</strain>
    </source>
</reference>
<proteinExistence type="predicted"/>
<evidence type="ECO:0000313" key="3">
    <source>
        <dbReference type="Proteomes" id="UP000277864"/>
    </source>
</evidence>
<feature type="transmembrane region" description="Helical" evidence="1">
    <location>
        <begin position="12"/>
        <end position="36"/>
    </location>
</feature>
<gene>
    <name evidence="2" type="ORF">C7P63_00700</name>
</gene>
<evidence type="ECO:0008006" key="4">
    <source>
        <dbReference type="Google" id="ProtNLM"/>
    </source>
</evidence>
<accession>A0A429Z7C5</accession>
<dbReference type="RefSeq" id="WP_125942240.1">
    <property type="nucleotide sequence ID" value="NZ_PXZH01000001.1"/>
</dbReference>
<dbReference type="EMBL" id="PXZH01000001">
    <property type="protein sequence ID" value="RST89630.1"/>
    <property type="molecule type" value="Genomic_DNA"/>
</dbReference>
<dbReference type="Proteomes" id="UP000277864">
    <property type="component" value="Unassembled WGS sequence"/>
</dbReference>
<name>A0A429Z7C5_9ENTE</name>